<reference evidence="1" key="1">
    <citation type="submission" date="2014-11" db="EMBL/GenBank/DDBJ databases">
        <authorList>
            <person name="Amaro Gonzalez C."/>
        </authorList>
    </citation>
    <scope>NUCLEOTIDE SEQUENCE</scope>
</reference>
<name>A0A0E9VXP2_ANGAN</name>
<protein>
    <submittedName>
        <fullName evidence="1">Uncharacterized protein</fullName>
    </submittedName>
</protein>
<evidence type="ECO:0000313" key="1">
    <source>
        <dbReference type="EMBL" id="JAH82090.1"/>
    </source>
</evidence>
<sequence length="12" mass="1349">MTWSAGNHVMSQ</sequence>
<dbReference type="EMBL" id="GBXM01026487">
    <property type="protein sequence ID" value="JAH82090.1"/>
    <property type="molecule type" value="Transcribed_RNA"/>
</dbReference>
<accession>A0A0E9VXP2</accession>
<organism evidence="1">
    <name type="scientific">Anguilla anguilla</name>
    <name type="common">European freshwater eel</name>
    <name type="synonym">Muraena anguilla</name>
    <dbReference type="NCBI Taxonomy" id="7936"/>
    <lineage>
        <taxon>Eukaryota</taxon>
        <taxon>Metazoa</taxon>
        <taxon>Chordata</taxon>
        <taxon>Craniata</taxon>
        <taxon>Vertebrata</taxon>
        <taxon>Euteleostomi</taxon>
        <taxon>Actinopterygii</taxon>
        <taxon>Neopterygii</taxon>
        <taxon>Teleostei</taxon>
        <taxon>Anguilliformes</taxon>
        <taxon>Anguillidae</taxon>
        <taxon>Anguilla</taxon>
    </lineage>
</organism>
<proteinExistence type="predicted"/>
<reference evidence="1" key="2">
    <citation type="journal article" date="2015" name="Fish Shellfish Immunol.">
        <title>Early steps in the European eel (Anguilla anguilla)-Vibrio vulnificus interaction in the gills: Role of the RtxA13 toxin.</title>
        <authorList>
            <person name="Callol A."/>
            <person name="Pajuelo D."/>
            <person name="Ebbesson L."/>
            <person name="Teles M."/>
            <person name="MacKenzie S."/>
            <person name="Amaro C."/>
        </authorList>
    </citation>
    <scope>NUCLEOTIDE SEQUENCE</scope>
</reference>